<sequence length="482" mass="55641">MGHPKLLARRALVSKQLPRIIERGKEEVNRKVLPRFDRMIQALDIVKTLLIERKRILYGGLAIHFALIAKDPKLAIYSETDFPDIDAFSPDPMGDLKELIDRLTKAGFGNVRAEQAFHVTTYKLKCEKYVSEVADITYCWSRNFHKIPFDTNREGMRYVAPSFQVIDLYKTFIDPILSWQKIEKNVVRATLLEDNYLFHGFVPPRQRFEPAKMTQAGLAVRAKVLDFLVGRVDCVLVGAGAYNCFIRYARPPSWQERLVKPGELEVYAADAPKFVQDLLSVLRLQEYTVEKYRPLLEFYRGMQRLVVGGVDVLSVFSDDDLCIPFQMHERMQVGSYHVVLRMLYIQRWVARLESDSRKRREIDYMIDNIQFSREQWLARRQRIGTESGLMQELQAACMGDELISPFTRYVDRRLQGKHIVIEAGRRMPDLRFPNTSGRKYAELLPDGVERRTIDSDTGKDIPDIERGGETTSTGSDTGSEET</sequence>
<evidence type="ECO:0000256" key="6">
    <source>
        <dbReference type="ARBA" id="ARBA00023163"/>
    </source>
</evidence>
<evidence type="ECO:0000256" key="4">
    <source>
        <dbReference type="ARBA" id="ARBA00022741"/>
    </source>
</evidence>
<dbReference type="Pfam" id="PF19244">
    <property type="entry name" value="Poly_A_pol_cat"/>
    <property type="match status" value="1"/>
</dbReference>
<keyword evidence="6" id="KW-0804">Transcription</keyword>
<evidence type="ECO:0000313" key="7">
    <source>
        <dbReference type="EMBL" id="CAK0777381.1"/>
    </source>
</evidence>
<keyword evidence="8" id="KW-1185">Reference proteome</keyword>
<name>A0AAV1I1X0_9CHLO</name>
<dbReference type="Proteomes" id="UP001314263">
    <property type="component" value="Unassembled WGS sequence"/>
</dbReference>
<dbReference type="InterPro" id="IPR045355">
    <property type="entry name" value="PolyA_pol_cat_su"/>
</dbReference>
<comment type="subcellular location">
    <subcellularLocation>
        <location evidence="1">Virion</location>
    </subcellularLocation>
</comment>
<keyword evidence="5" id="KW-0067">ATP-binding</keyword>
<keyword evidence="4" id="KW-0547">Nucleotide-binding</keyword>
<dbReference type="EMBL" id="CAUYUE010000005">
    <property type="protein sequence ID" value="CAK0777381.1"/>
    <property type="molecule type" value="Genomic_DNA"/>
</dbReference>
<organism evidence="7 8">
    <name type="scientific">Coccomyxa viridis</name>
    <dbReference type="NCBI Taxonomy" id="1274662"/>
    <lineage>
        <taxon>Eukaryota</taxon>
        <taxon>Viridiplantae</taxon>
        <taxon>Chlorophyta</taxon>
        <taxon>core chlorophytes</taxon>
        <taxon>Trebouxiophyceae</taxon>
        <taxon>Trebouxiophyceae incertae sedis</taxon>
        <taxon>Coccomyxaceae</taxon>
        <taxon>Coccomyxa</taxon>
    </lineage>
</organism>
<proteinExistence type="predicted"/>
<gene>
    <name evidence="7" type="ORF">CVIRNUC_004483</name>
</gene>
<evidence type="ECO:0000313" key="8">
    <source>
        <dbReference type="Proteomes" id="UP001314263"/>
    </source>
</evidence>
<reference evidence="7 8" key="1">
    <citation type="submission" date="2023-10" db="EMBL/GenBank/DDBJ databases">
        <authorList>
            <person name="Maclean D."/>
            <person name="Macfadyen A."/>
        </authorList>
    </citation>
    <scope>NUCLEOTIDE SEQUENCE [LARGE SCALE GENOMIC DNA]</scope>
</reference>
<keyword evidence="3" id="KW-0808">Transferase</keyword>
<dbReference type="GO" id="GO:0016740">
    <property type="term" value="F:transferase activity"/>
    <property type="evidence" value="ECO:0007669"/>
    <property type="project" value="UniProtKB-KW"/>
</dbReference>
<evidence type="ECO:0000256" key="2">
    <source>
        <dbReference type="ARBA" id="ARBA00022664"/>
    </source>
</evidence>
<protein>
    <submittedName>
        <fullName evidence="7">Uncharacterized protein</fullName>
    </submittedName>
</protein>
<keyword evidence="2" id="KW-0507">mRNA processing</keyword>
<dbReference type="GO" id="GO:0006397">
    <property type="term" value="P:mRNA processing"/>
    <property type="evidence" value="ECO:0007669"/>
    <property type="project" value="UniProtKB-KW"/>
</dbReference>
<evidence type="ECO:0000256" key="3">
    <source>
        <dbReference type="ARBA" id="ARBA00022679"/>
    </source>
</evidence>
<accession>A0AAV1I1X0</accession>
<comment type="caution">
    <text evidence="7">The sequence shown here is derived from an EMBL/GenBank/DDBJ whole genome shotgun (WGS) entry which is preliminary data.</text>
</comment>
<dbReference type="GO" id="GO:0005524">
    <property type="term" value="F:ATP binding"/>
    <property type="evidence" value="ECO:0007669"/>
    <property type="project" value="UniProtKB-KW"/>
</dbReference>
<evidence type="ECO:0000256" key="5">
    <source>
        <dbReference type="ARBA" id="ARBA00022840"/>
    </source>
</evidence>
<evidence type="ECO:0000256" key="1">
    <source>
        <dbReference type="ARBA" id="ARBA00004328"/>
    </source>
</evidence>
<dbReference type="AlphaFoldDB" id="A0AAV1I1X0"/>